<dbReference type="Pfam" id="PF17403">
    <property type="entry name" value="Nrap_D2"/>
    <property type="match status" value="1"/>
</dbReference>
<organism evidence="12 13">
    <name type="scientific">Stephania yunnanensis</name>
    <dbReference type="NCBI Taxonomy" id="152371"/>
    <lineage>
        <taxon>Eukaryota</taxon>
        <taxon>Viridiplantae</taxon>
        <taxon>Streptophyta</taxon>
        <taxon>Embryophyta</taxon>
        <taxon>Tracheophyta</taxon>
        <taxon>Spermatophyta</taxon>
        <taxon>Magnoliopsida</taxon>
        <taxon>Ranunculales</taxon>
        <taxon>Menispermaceae</taxon>
        <taxon>Menispermoideae</taxon>
        <taxon>Cissampelideae</taxon>
        <taxon>Stephania</taxon>
    </lineage>
</organism>
<comment type="subcellular location">
    <subcellularLocation>
        <location evidence="1 5">Nucleus</location>
        <location evidence="1 5">Nucleolus</location>
    </subcellularLocation>
</comment>
<dbReference type="GO" id="GO:0034456">
    <property type="term" value="C:UTP-C complex"/>
    <property type="evidence" value="ECO:0007669"/>
    <property type="project" value="TreeGrafter"/>
</dbReference>
<sequence length="1102" mass="125787">MELSEGKSMELKANELLKDVRLDCGSVAVTELIDGTLSAIRESIDKIPQDLKVGADEAPGFVRDIGADKVDFVFMKPKSIEVAGSYAMQSLAMPNASVDVFLRLPKECFHEKDYLNHRYHGKRCIYLCVIKKYLGFSSVIKKIEWSTFQNEARKPVLLVYPVQELEEIPEFSIRIIPVATSLFDVSKLKLSRSNLRAFSQGDNAQATPNYNHSILEDMFMEGNDYFVRKTLHGRKEFGDALILMKVWARLRASVYSHDCFNGFLISVIMVYLASEKGGNRINSLMNALQIFRVTLEFIAAPKLWDKGLSLQPQGFLLQPHGHCSMTKELHEEAAATLNCLSRCEDGGFEGAFTTKVDFAAKYDYCMRVNLNGNSEIYASGFCSDREFWRTYEEKVHTLIEQGLNDRAKLIRVIWRNNSTKLNVEEGLSKFSVDPLLVGVLCSSFEKSVRMVDIGPISENKEEASKFRRFWGEKSELRRFKDGTIAESTVWECEQWERHLIVKRILEYILLRHLSLSKENLVVVAGQLDFGLLSGVRGIIHQRIPVSRLNLNFWNFARGIEALSKCLRKLDDIPLKISNMSVRKEASSVCQMKSGYLEISWSPARSLHYLFRSFCGVAFRLTSVFPPQPHPLATAKGTGLKSQKLLSTCIQPLEVMIQLERSGKWPKEDMLIRKTISVFLLKIAESLKNWGIACTATEDEVDVLMSGYAFRLRLFYDRGLKISQTQYQLRQALSMDQEVFIRGQHSGMINGLQGIYPTFGPVVRLAKRWIASHLFSSFLAEEAIELLVAYLFLRPSPFPVPYSRITGYLRFLRLLSNYDWNFSPLIVDINNVLTVEDEKKINENFMLTRKVYKEKMQNVEPAMFLATAYDKASMAWTRVSPNASVSAALIMLNAMPAYVKNLNPNNMLMLFVKKVLRRMMAYARSSADYLTKLIMQGQTDSHIWESLFRTPLNNYDAVLLLHGDRLPFPEHQLFSNDIAQGKLVARGKASKIFDPYIRLQGSLANMKDKLLVNFDPLRCYIEDLKKEFPNTFTLWYDAFGGDAIGLTWDQSKSKSFIVYPFPQKRQREEPGEDMVDPMEVLRDVARCGKGLVRSVHLLKAPRC</sequence>
<proteinExistence type="inferred from homology"/>
<dbReference type="EMBL" id="JBBNAF010000002">
    <property type="protein sequence ID" value="KAK9164157.1"/>
    <property type="molecule type" value="Genomic_DNA"/>
</dbReference>
<dbReference type="GO" id="GO:0032040">
    <property type="term" value="C:small-subunit processome"/>
    <property type="evidence" value="ECO:0007669"/>
    <property type="project" value="TreeGrafter"/>
</dbReference>
<evidence type="ECO:0000313" key="13">
    <source>
        <dbReference type="Proteomes" id="UP001420932"/>
    </source>
</evidence>
<dbReference type="InterPro" id="IPR035082">
    <property type="entry name" value="Nrap_D1"/>
</dbReference>
<evidence type="ECO:0000256" key="2">
    <source>
        <dbReference type="ARBA" id="ARBA00006674"/>
    </source>
</evidence>
<dbReference type="Proteomes" id="UP001420932">
    <property type="component" value="Unassembled WGS sequence"/>
</dbReference>
<dbReference type="GO" id="GO:0003723">
    <property type="term" value="F:RNA binding"/>
    <property type="evidence" value="ECO:0007669"/>
    <property type="project" value="UniProtKB-KW"/>
</dbReference>
<dbReference type="InterPro" id="IPR035368">
    <property type="entry name" value="Nrap_D3"/>
</dbReference>
<evidence type="ECO:0000256" key="4">
    <source>
        <dbReference type="ARBA" id="ARBA00023242"/>
    </source>
</evidence>
<dbReference type="InterPro" id="IPR005554">
    <property type="entry name" value="NOL6/Upt22"/>
</dbReference>
<evidence type="ECO:0000259" key="11">
    <source>
        <dbReference type="Pfam" id="PF17407"/>
    </source>
</evidence>
<evidence type="ECO:0000256" key="5">
    <source>
        <dbReference type="RuleBase" id="RU364032"/>
    </source>
</evidence>
<name>A0AAP0L430_9MAGN</name>
<keyword evidence="13" id="KW-1185">Reference proteome</keyword>
<evidence type="ECO:0000259" key="6">
    <source>
        <dbReference type="Pfam" id="PF03813"/>
    </source>
</evidence>
<dbReference type="Pfam" id="PF17405">
    <property type="entry name" value="Nrap_D4"/>
    <property type="match status" value="1"/>
</dbReference>
<dbReference type="GO" id="GO:0006409">
    <property type="term" value="P:tRNA export from nucleus"/>
    <property type="evidence" value="ECO:0007669"/>
    <property type="project" value="TreeGrafter"/>
</dbReference>
<evidence type="ECO:0000256" key="1">
    <source>
        <dbReference type="ARBA" id="ARBA00004604"/>
    </source>
</evidence>
<dbReference type="InterPro" id="IPR035370">
    <property type="entry name" value="Nrap_D5"/>
</dbReference>
<dbReference type="InterPro" id="IPR035369">
    <property type="entry name" value="Nrap_D4"/>
</dbReference>
<feature type="domain" description="Nrap protein" evidence="7">
    <location>
        <begin position="236"/>
        <end position="313"/>
    </location>
</feature>
<feature type="domain" description="Nrap protein" evidence="9">
    <location>
        <begin position="617"/>
        <end position="737"/>
    </location>
</feature>
<evidence type="ECO:0008006" key="14">
    <source>
        <dbReference type="Google" id="ProtNLM"/>
    </source>
</evidence>
<feature type="domain" description="Nrap protein" evidence="11">
    <location>
        <begin position="951"/>
        <end position="1094"/>
    </location>
</feature>
<dbReference type="PANTHER" id="PTHR17972">
    <property type="entry name" value="NUCLEOLAR RNA-ASSOCIATED PROTEIN"/>
    <property type="match status" value="1"/>
</dbReference>
<dbReference type="Pfam" id="PF17406">
    <property type="entry name" value="Nrap_D5"/>
    <property type="match status" value="1"/>
</dbReference>
<accession>A0AAP0L430</accession>
<dbReference type="GO" id="GO:0006364">
    <property type="term" value="P:rRNA processing"/>
    <property type="evidence" value="ECO:0007669"/>
    <property type="project" value="TreeGrafter"/>
</dbReference>
<feature type="domain" description="Nrap protein" evidence="10">
    <location>
        <begin position="755"/>
        <end position="891"/>
    </location>
</feature>
<evidence type="ECO:0000259" key="8">
    <source>
        <dbReference type="Pfam" id="PF17404"/>
    </source>
</evidence>
<dbReference type="PANTHER" id="PTHR17972:SF0">
    <property type="entry name" value="NUCLEOLAR PROTEIN 6"/>
    <property type="match status" value="1"/>
</dbReference>
<gene>
    <name evidence="12" type="ORF">Syun_005059</name>
</gene>
<dbReference type="InterPro" id="IPR035371">
    <property type="entry name" value="Nrap_D6"/>
</dbReference>
<dbReference type="Gene3D" id="1.10.1410.10">
    <property type="match status" value="1"/>
</dbReference>
<dbReference type="InterPro" id="IPR035367">
    <property type="entry name" value="Nrap_D2"/>
</dbReference>
<dbReference type="Pfam" id="PF17407">
    <property type="entry name" value="Nrap_D6"/>
    <property type="match status" value="1"/>
</dbReference>
<evidence type="ECO:0000259" key="10">
    <source>
        <dbReference type="Pfam" id="PF17406"/>
    </source>
</evidence>
<comment type="similarity">
    <text evidence="2 5">Belongs to the NRAP family.</text>
</comment>
<keyword evidence="3 5" id="KW-0694">RNA-binding</keyword>
<evidence type="ECO:0000313" key="12">
    <source>
        <dbReference type="EMBL" id="KAK9164157.1"/>
    </source>
</evidence>
<dbReference type="Pfam" id="PF03813">
    <property type="entry name" value="Nrap"/>
    <property type="match status" value="1"/>
</dbReference>
<comment type="caution">
    <text evidence="12">The sequence shown here is derived from an EMBL/GenBank/DDBJ whole genome shotgun (WGS) entry which is preliminary data.</text>
</comment>
<feature type="domain" description="Nrap protein" evidence="6">
    <location>
        <begin position="98"/>
        <end position="230"/>
    </location>
</feature>
<evidence type="ECO:0000259" key="9">
    <source>
        <dbReference type="Pfam" id="PF17405"/>
    </source>
</evidence>
<dbReference type="Pfam" id="PF17404">
    <property type="entry name" value="Nrap_D3"/>
    <property type="match status" value="1"/>
</dbReference>
<evidence type="ECO:0000259" key="7">
    <source>
        <dbReference type="Pfam" id="PF17403"/>
    </source>
</evidence>
<reference evidence="12 13" key="1">
    <citation type="submission" date="2024-01" db="EMBL/GenBank/DDBJ databases">
        <title>Genome assemblies of Stephania.</title>
        <authorList>
            <person name="Yang L."/>
        </authorList>
    </citation>
    <scope>NUCLEOTIDE SEQUENCE [LARGE SCALE GENOMIC DNA]</scope>
    <source>
        <strain evidence="12">YNDBR</strain>
        <tissue evidence="12">Leaf</tissue>
    </source>
</reference>
<keyword evidence="4 5" id="KW-0539">Nucleus</keyword>
<protein>
    <recommendedName>
        <fullName evidence="14">Nucleolar protein 6</fullName>
    </recommendedName>
</protein>
<dbReference type="AlphaFoldDB" id="A0AAP0L430"/>
<evidence type="ECO:0000256" key="3">
    <source>
        <dbReference type="ARBA" id="ARBA00022884"/>
    </source>
</evidence>
<dbReference type="GO" id="GO:0032545">
    <property type="term" value="C:CURI complex"/>
    <property type="evidence" value="ECO:0007669"/>
    <property type="project" value="TreeGrafter"/>
</dbReference>
<feature type="domain" description="Nrap protein" evidence="8">
    <location>
        <begin position="359"/>
        <end position="514"/>
    </location>
</feature>